<comment type="similarity">
    <text evidence="1">Belongs to the iron/manganese superoxide dismutase family.</text>
</comment>
<dbReference type="PRINTS" id="PR01703">
    <property type="entry name" value="MNSODISMTASE"/>
</dbReference>
<dbReference type="Pfam" id="PF02777">
    <property type="entry name" value="Sod_Fe_C"/>
    <property type="match status" value="1"/>
</dbReference>
<sequence length="300" mass="35795">MLLRGDYVNKTNQKYLESLNEWGEQIKTKLKDNEIPDDELNLAIGQIDSWQQQINHELERDQNPENEELTLLQTEGERILNDIKYKKHKKPGQSSIPYGKHQLPPLPYEYNALEPYINEEIMRLHHDVHHQSYVDGLNKAEKALYEHKQDNNIIKHWLREQAYNGSGHYLHTIFWYNMTPNSSKEPIGEIKKRINKDFGSWKKFKELFSEAANSVEGVGWAILVWSPRSGRLAVQTIEKHQLFQQADVIPLLVLDVWEHAYYLQYQTDKKDYINNWWNVVNWENVNKRYIEAEKVKWHLY</sequence>
<evidence type="ECO:0000259" key="5">
    <source>
        <dbReference type="Pfam" id="PF00081"/>
    </source>
</evidence>
<dbReference type="OrthoDB" id="9803125at2"/>
<dbReference type="InterPro" id="IPR019833">
    <property type="entry name" value="Mn/Fe_SOD_BS"/>
</dbReference>
<feature type="domain" description="Manganese/iron superoxide dismutase N-terminal" evidence="5">
    <location>
        <begin position="100"/>
        <end position="179"/>
    </location>
</feature>
<evidence type="ECO:0000259" key="6">
    <source>
        <dbReference type="Pfam" id="PF02777"/>
    </source>
</evidence>
<evidence type="ECO:0000256" key="1">
    <source>
        <dbReference type="ARBA" id="ARBA00008714"/>
    </source>
</evidence>
<dbReference type="InterPro" id="IPR036324">
    <property type="entry name" value="Mn/Fe_SOD_N_sf"/>
</dbReference>
<evidence type="ECO:0000256" key="3">
    <source>
        <dbReference type="ARBA" id="ARBA00022723"/>
    </source>
</evidence>
<organism evidence="7 8">
    <name type="scientific">Virgibacillus profundi</name>
    <dbReference type="NCBI Taxonomy" id="2024555"/>
    <lineage>
        <taxon>Bacteria</taxon>
        <taxon>Bacillati</taxon>
        <taxon>Bacillota</taxon>
        <taxon>Bacilli</taxon>
        <taxon>Bacillales</taxon>
        <taxon>Bacillaceae</taxon>
        <taxon>Virgibacillus</taxon>
    </lineage>
</organism>
<protein>
    <recommendedName>
        <fullName evidence="2">superoxide dismutase</fullName>
        <ecNumber evidence="2">1.15.1.1</ecNumber>
    </recommendedName>
</protein>
<dbReference type="PANTHER" id="PTHR11404">
    <property type="entry name" value="SUPEROXIDE DISMUTASE 2"/>
    <property type="match status" value="1"/>
</dbReference>
<feature type="domain" description="Manganese/iron superoxide dismutase C-terminal" evidence="6">
    <location>
        <begin position="187"/>
        <end position="288"/>
    </location>
</feature>
<dbReference type="SUPFAM" id="SSF54719">
    <property type="entry name" value="Fe,Mn superoxide dismutase (SOD), C-terminal domain"/>
    <property type="match status" value="1"/>
</dbReference>
<evidence type="ECO:0000313" key="8">
    <source>
        <dbReference type="Proteomes" id="UP000218887"/>
    </source>
</evidence>
<keyword evidence="3" id="KW-0479">Metal-binding</keyword>
<dbReference type="InterPro" id="IPR036314">
    <property type="entry name" value="SOD_C_sf"/>
</dbReference>
<dbReference type="InterPro" id="IPR019832">
    <property type="entry name" value="Mn/Fe_SOD_C"/>
</dbReference>
<accession>A0A2A2IDU7</accession>
<dbReference type="EMBL" id="NPOA01000007">
    <property type="protein sequence ID" value="PAV29538.1"/>
    <property type="molecule type" value="Genomic_DNA"/>
</dbReference>
<dbReference type="SUPFAM" id="SSF46609">
    <property type="entry name" value="Fe,Mn superoxide dismutase (SOD), N-terminal domain"/>
    <property type="match status" value="1"/>
</dbReference>
<dbReference type="Gene3D" id="3.55.40.20">
    <property type="entry name" value="Iron/manganese superoxide dismutase, C-terminal domain"/>
    <property type="match status" value="1"/>
</dbReference>
<dbReference type="EC" id="1.15.1.1" evidence="2"/>
<dbReference type="InterPro" id="IPR050265">
    <property type="entry name" value="Fe/Mn_Superoxide_Dismutase"/>
</dbReference>
<evidence type="ECO:0000256" key="2">
    <source>
        <dbReference type="ARBA" id="ARBA00012682"/>
    </source>
</evidence>
<reference evidence="7 8" key="1">
    <citation type="submission" date="2017-08" db="EMBL/GenBank/DDBJ databases">
        <title>Virgibacillus indicus sp. nov. and Virgibacillus profoundi sp. nov, two moderately halophilic bacteria isolated from marine sediment by using the Microfluidic Streak Plate.</title>
        <authorList>
            <person name="Xu B."/>
            <person name="Hu B."/>
            <person name="Wang J."/>
            <person name="Zhu Y."/>
            <person name="Huang L."/>
            <person name="Du W."/>
            <person name="Huang Y."/>
        </authorList>
    </citation>
    <scope>NUCLEOTIDE SEQUENCE [LARGE SCALE GENOMIC DNA]</scope>
    <source>
        <strain evidence="7 8">IO3-P3-H5</strain>
    </source>
</reference>
<dbReference type="FunFam" id="3.55.40.20:FF:000004">
    <property type="entry name" value="Superoxide dismutase [Fe]"/>
    <property type="match status" value="1"/>
</dbReference>
<dbReference type="GO" id="GO:0046872">
    <property type="term" value="F:metal ion binding"/>
    <property type="evidence" value="ECO:0007669"/>
    <property type="project" value="UniProtKB-KW"/>
</dbReference>
<keyword evidence="8" id="KW-1185">Reference proteome</keyword>
<gene>
    <name evidence="7" type="ORF">CIL05_11790</name>
</gene>
<dbReference type="InterPro" id="IPR001189">
    <property type="entry name" value="Mn/Fe_SOD"/>
</dbReference>
<dbReference type="AlphaFoldDB" id="A0A2A2IDU7"/>
<dbReference type="Gene3D" id="1.10.287.990">
    <property type="entry name" value="Fe,Mn superoxide dismutase (SOD) domain"/>
    <property type="match status" value="1"/>
</dbReference>
<dbReference type="Proteomes" id="UP000218887">
    <property type="component" value="Unassembled WGS sequence"/>
</dbReference>
<comment type="caution">
    <text evidence="7">The sequence shown here is derived from an EMBL/GenBank/DDBJ whole genome shotgun (WGS) entry which is preliminary data.</text>
</comment>
<dbReference type="GO" id="GO:0004784">
    <property type="term" value="F:superoxide dismutase activity"/>
    <property type="evidence" value="ECO:0007669"/>
    <property type="project" value="UniProtKB-EC"/>
</dbReference>
<evidence type="ECO:0000256" key="4">
    <source>
        <dbReference type="ARBA" id="ARBA00023002"/>
    </source>
</evidence>
<dbReference type="PROSITE" id="PS00088">
    <property type="entry name" value="SOD_MN"/>
    <property type="match status" value="1"/>
</dbReference>
<name>A0A2A2IDU7_9BACI</name>
<proteinExistence type="inferred from homology"/>
<dbReference type="PANTHER" id="PTHR11404:SF6">
    <property type="entry name" value="SUPEROXIDE DISMUTASE [MN], MITOCHONDRIAL"/>
    <property type="match status" value="1"/>
</dbReference>
<evidence type="ECO:0000313" key="7">
    <source>
        <dbReference type="EMBL" id="PAV29538.1"/>
    </source>
</evidence>
<keyword evidence="4" id="KW-0560">Oxidoreductase</keyword>
<dbReference type="Pfam" id="PF00081">
    <property type="entry name" value="Sod_Fe_N"/>
    <property type="match status" value="1"/>
</dbReference>
<dbReference type="InterPro" id="IPR019831">
    <property type="entry name" value="Mn/Fe_SOD_N"/>
</dbReference>